<dbReference type="EC" id="3.1.4.46" evidence="2"/>
<dbReference type="InterPro" id="IPR030395">
    <property type="entry name" value="GP_PDE_dom"/>
</dbReference>
<keyword evidence="5 8" id="KW-0378">Hydrolase</keyword>
<organism evidence="8 9">
    <name type="scientific">Salinimonas profundi</name>
    <dbReference type="NCBI Taxonomy" id="2729140"/>
    <lineage>
        <taxon>Bacteria</taxon>
        <taxon>Pseudomonadati</taxon>
        <taxon>Pseudomonadota</taxon>
        <taxon>Gammaproteobacteria</taxon>
        <taxon>Alteromonadales</taxon>
        <taxon>Alteromonadaceae</taxon>
        <taxon>Alteromonas/Salinimonas group</taxon>
        <taxon>Salinimonas</taxon>
    </lineage>
</organism>
<evidence type="ECO:0000256" key="1">
    <source>
        <dbReference type="ARBA" id="ARBA00007277"/>
    </source>
</evidence>
<evidence type="ECO:0000256" key="4">
    <source>
        <dbReference type="ARBA" id="ARBA00022798"/>
    </source>
</evidence>
<evidence type="ECO:0000256" key="3">
    <source>
        <dbReference type="ARBA" id="ARBA00022729"/>
    </source>
</evidence>
<comment type="similarity">
    <text evidence="1">Belongs to the glycerophosphoryl diester phosphodiesterase family.</text>
</comment>
<protein>
    <recommendedName>
        <fullName evidence="2">glycerophosphodiester phosphodiesterase</fullName>
        <ecNumber evidence="2">3.1.4.46</ecNumber>
    </recommendedName>
</protein>
<dbReference type="EMBL" id="JABBXD010000002">
    <property type="protein sequence ID" value="MBD3585216.1"/>
    <property type="molecule type" value="Genomic_DNA"/>
</dbReference>
<keyword evidence="9" id="KW-1185">Reference proteome</keyword>
<proteinExistence type="inferred from homology"/>
<feature type="domain" description="GP-PDE" evidence="7">
    <location>
        <begin position="19"/>
        <end position="326"/>
    </location>
</feature>
<comment type="catalytic activity">
    <reaction evidence="6">
        <text>a sn-glycero-3-phosphodiester + H2O = an alcohol + sn-glycerol 3-phosphate + H(+)</text>
        <dbReference type="Rhea" id="RHEA:12969"/>
        <dbReference type="ChEBI" id="CHEBI:15377"/>
        <dbReference type="ChEBI" id="CHEBI:15378"/>
        <dbReference type="ChEBI" id="CHEBI:30879"/>
        <dbReference type="ChEBI" id="CHEBI:57597"/>
        <dbReference type="ChEBI" id="CHEBI:83408"/>
        <dbReference type="EC" id="3.1.4.46"/>
    </reaction>
</comment>
<sequence>MRHLLVFLLFLHTTSVFAIDIIAHRGASGYLPEHTLEAATLAFAQAPDYIEQDVVLTADNIPVVLHDIHLETVTNVEQIFPDRARPDGRFYTKDFTLSELRTLRVHERHDRAGEQVYNHRYQGSQANFTIASLEEHIELIQQLNRAMDRNIGMYIEIKSPRWHKQQGADISSIVLNVLREKGMLKPDRNLILQCFDFSENQRIRNMLGYKGKLVQLVAENSWKESQTDFDWLLSEDGLDEVAEVADGLGPWIPQLFAEKNKSSGFGKVSDWVSQAASRGLFIHPYTYRSDADIENIPGPALLKRLTKDVRIDGIFTDHVPAVKAFLKQRKDN</sequence>
<evidence type="ECO:0000256" key="2">
    <source>
        <dbReference type="ARBA" id="ARBA00012247"/>
    </source>
</evidence>
<comment type="caution">
    <text evidence="8">The sequence shown here is derived from an EMBL/GenBank/DDBJ whole genome shotgun (WGS) entry which is preliminary data.</text>
</comment>
<reference evidence="8 9" key="1">
    <citation type="submission" date="2020-04" db="EMBL/GenBank/DDBJ databases">
        <title>Salinimonas sp. HHU 13199.</title>
        <authorList>
            <person name="Cui X."/>
            <person name="Zhang D."/>
        </authorList>
    </citation>
    <scope>NUCLEOTIDE SEQUENCE [LARGE SCALE GENOMIC DNA]</scope>
    <source>
        <strain evidence="8 9">HHU 13199</strain>
    </source>
</reference>
<dbReference type="Proteomes" id="UP000624419">
    <property type="component" value="Unassembled WGS sequence"/>
</dbReference>
<keyword evidence="3" id="KW-0732">Signal</keyword>
<dbReference type="NCBIfam" id="NF008354">
    <property type="entry name" value="PRK11143.1"/>
    <property type="match status" value="1"/>
</dbReference>
<dbReference type="GO" id="GO:0008889">
    <property type="term" value="F:glycerophosphodiester phosphodiesterase activity"/>
    <property type="evidence" value="ECO:0007669"/>
    <property type="project" value="UniProtKB-EC"/>
</dbReference>
<dbReference type="Pfam" id="PF03009">
    <property type="entry name" value="GDPD"/>
    <property type="match status" value="1"/>
</dbReference>
<dbReference type="InterPro" id="IPR017946">
    <property type="entry name" value="PLC-like_Pdiesterase_TIM-brl"/>
</dbReference>
<gene>
    <name evidence="8" type="primary">glpQ</name>
    <name evidence="8" type="ORF">HHX48_05670</name>
</gene>
<evidence type="ECO:0000259" key="7">
    <source>
        <dbReference type="PROSITE" id="PS51704"/>
    </source>
</evidence>
<keyword evidence="4" id="KW-0319">Glycerol metabolism</keyword>
<evidence type="ECO:0000256" key="6">
    <source>
        <dbReference type="ARBA" id="ARBA00047512"/>
    </source>
</evidence>
<evidence type="ECO:0000313" key="9">
    <source>
        <dbReference type="Proteomes" id="UP000624419"/>
    </source>
</evidence>
<dbReference type="PROSITE" id="PS51704">
    <property type="entry name" value="GP_PDE"/>
    <property type="match status" value="1"/>
</dbReference>
<evidence type="ECO:0000256" key="5">
    <source>
        <dbReference type="ARBA" id="ARBA00022801"/>
    </source>
</evidence>
<evidence type="ECO:0000313" key="8">
    <source>
        <dbReference type="EMBL" id="MBD3585216.1"/>
    </source>
</evidence>
<dbReference type="SUPFAM" id="SSF51695">
    <property type="entry name" value="PLC-like phosphodiesterases"/>
    <property type="match status" value="1"/>
</dbReference>
<name>A0ABR8LJE3_9ALTE</name>
<dbReference type="PANTHER" id="PTHR43620">
    <property type="entry name" value="GLYCEROPHOSPHORYL DIESTER PHOSPHODIESTERASE"/>
    <property type="match status" value="1"/>
</dbReference>
<dbReference type="Gene3D" id="3.20.20.190">
    <property type="entry name" value="Phosphatidylinositol (PI) phosphodiesterase"/>
    <property type="match status" value="1"/>
</dbReference>
<dbReference type="PANTHER" id="PTHR43620:SF7">
    <property type="entry name" value="GLYCEROPHOSPHODIESTER PHOSPHODIESTERASE GDPD5-RELATED"/>
    <property type="match status" value="1"/>
</dbReference>
<accession>A0ABR8LJE3</accession>